<evidence type="ECO:0000313" key="4">
    <source>
        <dbReference type="Proteomes" id="UP001642409"/>
    </source>
</evidence>
<comment type="caution">
    <text evidence="2">The sequence shown here is derived from an EMBL/GenBank/DDBJ whole genome shotgun (WGS) entry which is preliminary data.</text>
</comment>
<proteinExistence type="predicted"/>
<dbReference type="AlphaFoldDB" id="A0AA86RP09"/>
<evidence type="ECO:0000313" key="2">
    <source>
        <dbReference type="EMBL" id="CAI9978051.1"/>
    </source>
</evidence>
<name>A0AA86RP09_9EUKA</name>
<keyword evidence="1" id="KW-0472">Membrane</keyword>
<feature type="transmembrane region" description="Helical" evidence="1">
    <location>
        <begin position="53"/>
        <end position="69"/>
    </location>
</feature>
<evidence type="ECO:0000313" key="3">
    <source>
        <dbReference type="EMBL" id="CAL6057118.1"/>
    </source>
</evidence>
<reference evidence="2" key="1">
    <citation type="submission" date="2023-06" db="EMBL/GenBank/DDBJ databases">
        <authorList>
            <person name="Kurt Z."/>
        </authorList>
    </citation>
    <scope>NUCLEOTIDE SEQUENCE</scope>
</reference>
<keyword evidence="4" id="KW-1185">Reference proteome</keyword>
<evidence type="ECO:0000256" key="1">
    <source>
        <dbReference type="SAM" id="Phobius"/>
    </source>
</evidence>
<accession>A0AA86RP09</accession>
<sequence length="294" mass="34711">MSKSLKRRNRRRENWAFVLLQPQSNKFLPVCKEYFMRSISNFVPPFWEWKSKLLFLPCLVVSLFIQYFLTLLKAALNVFSVLLLLQTLKWAKQSSIRQEYILRQLKIMLSSIDLNKYATQIIIASTYPLVQGRTGFPSLLDCLTGDYEYFPEVPHNSLINKLVIINKENSLLGQIQMDHYLLNICDYCIRFLLLYHDYPNDVTNKCQIVINNLIIDTQIKIPCNITLLAQVKQLNGRIMRCINPDSIPVQVIIFQLIQHLYYMYSQPNQYQQRTPIKISNTFIHVECRLPRRKL</sequence>
<dbReference type="EMBL" id="CATOUU010001182">
    <property type="protein sequence ID" value="CAI9978051.1"/>
    <property type="molecule type" value="Genomic_DNA"/>
</dbReference>
<organism evidence="2">
    <name type="scientific">Hexamita inflata</name>
    <dbReference type="NCBI Taxonomy" id="28002"/>
    <lineage>
        <taxon>Eukaryota</taxon>
        <taxon>Metamonada</taxon>
        <taxon>Diplomonadida</taxon>
        <taxon>Hexamitidae</taxon>
        <taxon>Hexamitinae</taxon>
        <taxon>Hexamita</taxon>
    </lineage>
</organism>
<keyword evidence="1" id="KW-0812">Transmembrane</keyword>
<dbReference type="EMBL" id="CAXDID020000212">
    <property type="protein sequence ID" value="CAL6057118.1"/>
    <property type="molecule type" value="Genomic_DNA"/>
</dbReference>
<gene>
    <name evidence="3" type="ORF">HINF_LOCUS47355</name>
    <name evidence="2" type="ORF">HINF_LOCUS65696</name>
</gene>
<dbReference type="Proteomes" id="UP001642409">
    <property type="component" value="Unassembled WGS sequence"/>
</dbReference>
<protein>
    <submittedName>
        <fullName evidence="3">Hypothetical_protein</fullName>
    </submittedName>
</protein>
<reference evidence="3 4" key="2">
    <citation type="submission" date="2024-07" db="EMBL/GenBank/DDBJ databases">
        <authorList>
            <person name="Akdeniz Z."/>
        </authorList>
    </citation>
    <scope>NUCLEOTIDE SEQUENCE [LARGE SCALE GENOMIC DNA]</scope>
</reference>
<keyword evidence="1" id="KW-1133">Transmembrane helix</keyword>